<keyword evidence="3" id="KW-1185">Reference proteome</keyword>
<gene>
    <name evidence="2" type="primary">Ccdc171_4</name>
    <name evidence="2" type="ORF">SMICAP_R12992</name>
</gene>
<evidence type="ECO:0000256" key="1">
    <source>
        <dbReference type="SAM" id="Coils"/>
    </source>
</evidence>
<comment type="caution">
    <text evidence="2">The sequence shown here is derived from an EMBL/GenBank/DDBJ whole genome shotgun (WGS) entry which is preliminary data.</text>
</comment>
<evidence type="ECO:0000313" key="2">
    <source>
        <dbReference type="EMBL" id="NXF13003.1"/>
    </source>
</evidence>
<keyword evidence="1" id="KW-0175">Coiled coil</keyword>
<dbReference type="PANTHER" id="PTHR47899">
    <property type="entry name" value="COILED-COIL DOMAIN-CONTAINING PROTEIN 171"/>
    <property type="match status" value="1"/>
</dbReference>
<dbReference type="EMBL" id="VWYW01001255">
    <property type="protein sequence ID" value="NXF13003.1"/>
    <property type="molecule type" value="Genomic_DNA"/>
</dbReference>
<dbReference type="InterPro" id="IPR038820">
    <property type="entry name" value="CCDC171"/>
</dbReference>
<sequence length="296" mass="33401">IDSLSWSELCVLLYDNVDALILDFRRAKDKISHLEHICQNKSDTMRDLQRSQEEAFLKVAEQMKAQEHCWQKEKKSLELQYSNLLAEAHARAQEYQAAAQKNREKIYVLEKNHEKLTHENICVKTMLTNAQKEHSCLLAACALLSGALCPLYGQLCAMSCQRNVLQDQVNIYELVNQKIRTIVHAAAEENNQNEASQRQRKAKGLVYVIRRTVIAVLAANRLRALARHSNSFFTWTNGLEQGTGIQVCVGESEGRCNVSRYGEQGVDCLEALGWLTSTNLHGAVISSLSELQDVLS</sequence>
<accession>A0A7K8R547</accession>
<proteinExistence type="predicted"/>
<dbReference type="AlphaFoldDB" id="A0A7K8R547"/>
<dbReference type="Proteomes" id="UP000567624">
    <property type="component" value="Unassembled WGS sequence"/>
</dbReference>
<feature type="non-terminal residue" evidence="2">
    <location>
        <position position="1"/>
    </location>
</feature>
<dbReference type="PANTHER" id="PTHR47899:SF1">
    <property type="entry name" value="COILED-COIL DOMAIN-CONTAINING PROTEIN 171"/>
    <property type="match status" value="1"/>
</dbReference>
<name>A0A7K8R547_9PASS</name>
<feature type="coiled-coil region" evidence="1">
    <location>
        <begin position="60"/>
        <end position="105"/>
    </location>
</feature>
<organism evidence="2 3">
    <name type="scientific">Smithornis capensis</name>
    <dbReference type="NCBI Taxonomy" id="363769"/>
    <lineage>
        <taxon>Eukaryota</taxon>
        <taxon>Metazoa</taxon>
        <taxon>Chordata</taxon>
        <taxon>Craniata</taxon>
        <taxon>Vertebrata</taxon>
        <taxon>Euteleostomi</taxon>
        <taxon>Archelosauria</taxon>
        <taxon>Archosauria</taxon>
        <taxon>Dinosauria</taxon>
        <taxon>Saurischia</taxon>
        <taxon>Theropoda</taxon>
        <taxon>Coelurosauria</taxon>
        <taxon>Aves</taxon>
        <taxon>Neognathae</taxon>
        <taxon>Neoaves</taxon>
        <taxon>Telluraves</taxon>
        <taxon>Australaves</taxon>
        <taxon>Passeriformes</taxon>
        <taxon>Eurylaimidae</taxon>
        <taxon>Smithornis</taxon>
    </lineage>
</organism>
<feature type="non-terminal residue" evidence="2">
    <location>
        <position position="296"/>
    </location>
</feature>
<evidence type="ECO:0000313" key="3">
    <source>
        <dbReference type="Proteomes" id="UP000567624"/>
    </source>
</evidence>
<protein>
    <submittedName>
        <fullName evidence="2">CC171 protein</fullName>
    </submittedName>
</protein>
<reference evidence="2 3" key="1">
    <citation type="submission" date="2019-09" db="EMBL/GenBank/DDBJ databases">
        <title>Bird 10,000 Genomes (B10K) Project - Family phase.</title>
        <authorList>
            <person name="Zhang G."/>
        </authorList>
    </citation>
    <scope>NUCLEOTIDE SEQUENCE [LARGE SCALE GENOMIC DNA]</scope>
    <source>
        <strain evidence="2">B10K-CU-031-20</strain>
    </source>
</reference>